<name>A0A4R0PAT8_9HYPH</name>
<feature type="signal peptide" evidence="1">
    <location>
        <begin position="1"/>
        <end position="19"/>
    </location>
</feature>
<gene>
    <name evidence="2" type="ORF">E0D97_08680</name>
</gene>
<evidence type="ECO:0000313" key="3">
    <source>
        <dbReference type="Proteomes" id="UP000291301"/>
    </source>
</evidence>
<dbReference type="RefSeq" id="WP_131567900.1">
    <property type="nucleotide sequence ID" value="NZ_JAINFK010000002.1"/>
</dbReference>
<reference evidence="2 3" key="1">
    <citation type="journal article" date="2015" name="Antonie Van Leeuwenhoek">
        <title>Oricola cellulosilytica gen. nov., sp. nov., a cellulose-degrading bacterium of the family Phyllobacteriaceae isolated from surface seashore water, and emended descriptions of Mesorhizobium loti and Phyllobacterium myrsinacearum.</title>
        <authorList>
            <person name="Hameed A."/>
            <person name="Shahina M."/>
            <person name="Lai W.A."/>
            <person name="Lin S.Y."/>
            <person name="Young L.S."/>
            <person name="Liu Y.C."/>
            <person name="Hsu Y.H."/>
            <person name="Young C.C."/>
        </authorList>
    </citation>
    <scope>NUCLEOTIDE SEQUENCE [LARGE SCALE GENOMIC DNA]</scope>
    <source>
        <strain evidence="2 3">KCTC 52183</strain>
    </source>
</reference>
<dbReference type="AlphaFoldDB" id="A0A4R0PAT8"/>
<organism evidence="2 3">
    <name type="scientific">Oricola cellulosilytica</name>
    <dbReference type="NCBI Taxonomy" id="1429082"/>
    <lineage>
        <taxon>Bacteria</taxon>
        <taxon>Pseudomonadati</taxon>
        <taxon>Pseudomonadota</taxon>
        <taxon>Alphaproteobacteria</taxon>
        <taxon>Hyphomicrobiales</taxon>
        <taxon>Ahrensiaceae</taxon>
        <taxon>Oricola</taxon>
    </lineage>
</organism>
<evidence type="ECO:0000313" key="2">
    <source>
        <dbReference type="EMBL" id="TCD14156.1"/>
    </source>
</evidence>
<dbReference type="OrthoDB" id="8480939at2"/>
<accession>A0A4R0PAT8</accession>
<sequence length="78" mass="7858">MKKIIALAAALAFATPALAAQCPGDMAAIDAALGTASLTDEQMAEVNELRALGEEQHAAGSHADSVETLAKARAILGI</sequence>
<dbReference type="Proteomes" id="UP000291301">
    <property type="component" value="Unassembled WGS sequence"/>
</dbReference>
<evidence type="ECO:0000256" key="1">
    <source>
        <dbReference type="SAM" id="SignalP"/>
    </source>
</evidence>
<protein>
    <submittedName>
        <fullName evidence="2">Uncharacterized protein</fullName>
    </submittedName>
</protein>
<keyword evidence="1" id="KW-0732">Signal</keyword>
<comment type="caution">
    <text evidence="2">The sequence shown here is derived from an EMBL/GenBank/DDBJ whole genome shotgun (WGS) entry which is preliminary data.</text>
</comment>
<feature type="chain" id="PRO_5020544207" evidence="1">
    <location>
        <begin position="20"/>
        <end position="78"/>
    </location>
</feature>
<proteinExistence type="predicted"/>
<dbReference type="EMBL" id="SJST01000003">
    <property type="protein sequence ID" value="TCD14156.1"/>
    <property type="molecule type" value="Genomic_DNA"/>
</dbReference>
<keyword evidence="3" id="KW-1185">Reference proteome</keyword>